<dbReference type="Gene3D" id="3.40.50.410">
    <property type="entry name" value="von Willebrand factor, type A domain"/>
    <property type="match status" value="1"/>
</dbReference>
<evidence type="ECO:0000256" key="1">
    <source>
        <dbReference type="ARBA" id="ARBA00013194"/>
    </source>
</evidence>
<dbReference type="SUPFAM" id="SSF54495">
    <property type="entry name" value="UBC-like"/>
    <property type="match status" value="1"/>
</dbReference>
<dbReference type="CDD" id="cd16655">
    <property type="entry name" value="RING-Ubox_WDSUB1-like"/>
    <property type="match status" value="1"/>
</dbReference>
<dbReference type="SMART" id="SM00327">
    <property type="entry name" value="VWA"/>
    <property type="match status" value="1"/>
</dbReference>
<dbReference type="GO" id="GO:0004842">
    <property type="term" value="F:ubiquitin-protein transferase activity"/>
    <property type="evidence" value="ECO:0007669"/>
    <property type="project" value="InterPro"/>
</dbReference>
<name>W9WXA7_9EURO</name>
<feature type="region of interest" description="Disordered" evidence="3">
    <location>
        <begin position="1234"/>
        <end position="1253"/>
    </location>
</feature>
<feature type="domain" description="U-box" evidence="6">
    <location>
        <begin position="951"/>
        <end position="1024"/>
    </location>
</feature>
<dbReference type="InterPro" id="IPR002035">
    <property type="entry name" value="VWF_A"/>
</dbReference>
<dbReference type="OrthoDB" id="4135107at2759"/>
<dbReference type="PANTHER" id="PTHR46573:SF1">
    <property type="entry name" value="WD REPEAT, SAM AND U-BOX DOMAIN-CONTAINING PROTEIN 1"/>
    <property type="match status" value="1"/>
</dbReference>
<feature type="compositionally biased region" description="Acidic residues" evidence="3">
    <location>
        <begin position="1238"/>
        <end position="1250"/>
    </location>
</feature>
<comment type="caution">
    <text evidence="7">The sequence shown here is derived from an EMBL/GenBank/DDBJ whole genome shotgun (WGS) entry which is preliminary data.</text>
</comment>
<dbReference type="SMART" id="SM00504">
    <property type="entry name" value="Ubox"/>
    <property type="match status" value="1"/>
</dbReference>
<dbReference type="Pfam" id="PF00179">
    <property type="entry name" value="UQ_con"/>
    <property type="match status" value="1"/>
</dbReference>
<dbReference type="EC" id="5.2.1.8" evidence="1"/>
<dbReference type="HOGENOM" id="CLU_003600_0_0_1"/>
<dbReference type="CDD" id="cd00198">
    <property type="entry name" value="vWFA"/>
    <property type="match status" value="1"/>
</dbReference>
<dbReference type="Proteomes" id="UP000019471">
    <property type="component" value="Unassembled WGS sequence"/>
</dbReference>
<dbReference type="GeneID" id="19188467"/>
<dbReference type="InterPro" id="IPR013083">
    <property type="entry name" value="Znf_RING/FYVE/PHD"/>
</dbReference>
<dbReference type="eggNOG" id="KOG0417">
    <property type="taxonomic scope" value="Eukaryota"/>
</dbReference>
<gene>
    <name evidence="7" type="ORF">A1O5_03739</name>
</gene>
<organism evidence="7 8">
    <name type="scientific">Cladophialophora psammophila CBS 110553</name>
    <dbReference type="NCBI Taxonomy" id="1182543"/>
    <lineage>
        <taxon>Eukaryota</taxon>
        <taxon>Fungi</taxon>
        <taxon>Dikarya</taxon>
        <taxon>Ascomycota</taxon>
        <taxon>Pezizomycotina</taxon>
        <taxon>Eurotiomycetes</taxon>
        <taxon>Chaetothyriomycetidae</taxon>
        <taxon>Chaetothyriales</taxon>
        <taxon>Herpotrichiellaceae</taxon>
        <taxon>Cladophialophora</taxon>
    </lineage>
</organism>
<reference evidence="7 8" key="1">
    <citation type="submission" date="2013-03" db="EMBL/GenBank/DDBJ databases">
        <title>The Genome Sequence of Cladophialophora psammophila CBS 110553.</title>
        <authorList>
            <consortium name="The Broad Institute Genomics Platform"/>
            <person name="Cuomo C."/>
            <person name="de Hoog S."/>
            <person name="Gorbushina A."/>
            <person name="Walker B."/>
            <person name="Young S.K."/>
            <person name="Zeng Q."/>
            <person name="Gargeya S."/>
            <person name="Fitzgerald M."/>
            <person name="Haas B."/>
            <person name="Abouelleil A."/>
            <person name="Allen A.W."/>
            <person name="Alvarado L."/>
            <person name="Arachchi H.M."/>
            <person name="Berlin A.M."/>
            <person name="Chapman S.B."/>
            <person name="Gainer-Dewar J."/>
            <person name="Goldberg J."/>
            <person name="Griggs A."/>
            <person name="Gujja S."/>
            <person name="Hansen M."/>
            <person name="Howarth C."/>
            <person name="Imamovic A."/>
            <person name="Ireland A."/>
            <person name="Larimer J."/>
            <person name="McCowan C."/>
            <person name="Murphy C."/>
            <person name="Pearson M."/>
            <person name="Poon T.W."/>
            <person name="Priest M."/>
            <person name="Roberts A."/>
            <person name="Saif S."/>
            <person name="Shea T."/>
            <person name="Sisk P."/>
            <person name="Sykes S."/>
            <person name="Wortman J."/>
            <person name="Nusbaum C."/>
            <person name="Birren B."/>
        </authorList>
    </citation>
    <scope>NUCLEOTIDE SEQUENCE [LARGE SCALE GENOMIC DNA]</scope>
    <source>
        <strain evidence="7 8">CBS 110553</strain>
    </source>
</reference>
<dbReference type="PROSITE" id="PS51698">
    <property type="entry name" value="U_BOX"/>
    <property type="match status" value="1"/>
</dbReference>
<evidence type="ECO:0000313" key="7">
    <source>
        <dbReference type="EMBL" id="EXJ72593.1"/>
    </source>
</evidence>
<dbReference type="GO" id="GO:0003755">
    <property type="term" value="F:peptidyl-prolyl cis-trans isomerase activity"/>
    <property type="evidence" value="ECO:0007669"/>
    <property type="project" value="UniProtKB-KW"/>
</dbReference>
<dbReference type="RefSeq" id="XP_007742540.1">
    <property type="nucleotide sequence ID" value="XM_007744350.1"/>
</dbReference>
<evidence type="ECO:0000256" key="2">
    <source>
        <dbReference type="ARBA" id="ARBA00023110"/>
    </source>
</evidence>
<evidence type="ECO:0000259" key="5">
    <source>
        <dbReference type="PROSITE" id="PS50234"/>
    </source>
</evidence>
<dbReference type="SUPFAM" id="SSF57850">
    <property type="entry name" value="RING/U-box"/>
    <property type="match status" value="1"/>
</dbReference>
<dbReference type="Gene3D" id="3.10.110.10">
    <property type="entry name" value="Ubiquitin Conjugating Enzyme"/>
    <property type="match status" value="1"/>
</dbReference>
<proteinExistence type="predicted"/>
<dbReference type="STRING" id="1182543.W9WXA7"/>
<dbReference type="GO" id="GO:0016567">
    <property type="term" value="P:protein ubiquitination"/>
    <property type="evidence" value="ECO:0007669"/>
    <property type="project" value="InterPro"/>
</dbReference>
<protein>
    <recommendedName>
        <fullName evidence="1">peptidylprolyl isomerase</fullName>
        <ecNumber evidence="1">5.2.1.8</ecNumber>
    </recommendedName>
</protein>
<dbReference type="InterPro" id="IPR016135">
    <property type="entry name" value="UBQ-conjugating_enzyme/RWD"/>
</dbReference>
<dbReference type="EMBL" id="AMGX01000005">
    <property type="protein sequence ID" value="EXJ72593.1"/>
    <property type="molecule type" value="Genomic_DNA"/>
</dbReference>
<accession>W9WXA7</accession>
<dbReference type="InterPro" id="IPR036465">
    <property type="entry name" value="vWFA_dom_sf"/>
</dbReference>
<dbReference type="PANTHER" id="PTHR46573">
    <property type="entry name" value="WD REPEAT, SAM AND U-BOX DOMAIN-CONTAINING PROTEIN 1"/>
    <property type="match status" value="1"/>
</dbReference>
<dbReference type="Pfam" id="PF04564">
    <property type="entry name" value="U-box"/>
    <property type="match status" value="1"/>
</dbReference>
<evidence type="ECO:0000313" key="8">
    <source>
        <dbReference type="Proteomes" id="UP000019471"/>
    </source>
</evidence>
<dbReference type="SMART" id="SM00212">
    <property type="entry name" value="UBCc"/>
    <property type="match status" value="1"/>
</dbReference>
<dbReference type="PROSITE" id="PS50127">
    <property type="entry name" value="UBC_2"/>
    <property type="match status" value="1"/>
</dbReference>
<dbReference type="Pfam" id="PF00092">
    <property type="entry name" value="VWA"/>
    <property type="match status" value="1"/>
</dbReference>
<keyword evidence="2" id="KW-0697">Rotamase</keyword>
<dbReference type="Gene3D" id="3.30.40.10">
    <property type="entry name" value="Zinc/RING finger domain, C3HC4 (zinc finger)"/>
    <property type="match status" value="1"/>
</dbReference>
<dbReference type="SUPFAM" id="SSF53300">
    <property type="entry name" value="vWA-like"/>
    <property type="match status" value="1"/>
</dbReference>
<dbReference type="PROSITE" id="PS50234">
    <property type="entry name" value="VWFA"/>
    <property type="match status" value="1"/>
</dbReference>
<feature type="domain" description="VWFA" evidence="5">
    <location>
        <begin position="1268"/>
        <end position="1450"/>
    </location>
</feature>
<dbReference type="InterPro" id="IPR003613">
    <property type="entry name" value="Ubox_domain"/>
</dbReference>
<keyword evidence="2" id="KW-0413">Isomerase</keyword>
<evidence type="ECO:0000256" key="3">
    <source>
        <dbReference type="SAM" id="MobiDB-lite"/>
    </source>
</evidence>
<dbReference type="InterPro" id="IPR052085">
    <property type="entry name" value="WD-SAM-U-box"/>
</dbReference>
<sequence>MAPYKVALIPPKGDRLDLVVPFDGSRAFSELTATVIQRASKYRSLPSYVRQDHLKLCLGSDDGYLIEADDIVQDVITTSDVLFVIFLDGPLAGAQLDEDRLSTVGALQIQIITPALAQRNPEVRHIPLLKDGRYYPSSSTLREIKDDVAQYLHLPTVPPEESMDAECNCKLAELLVKRGQWEKIPCEVQNGTGCCFISSGISGMIPCARCHKPVSSHNDTRDAGLCHSYILRRSDLSCGHVIHSQCLNSGAEYECPSSCYTAKHCYPISSGHVWVVSGNGHIEKLEVASNNHPALMARLADRFGENFTHAKAVVFKGGLEDGDASNRLPVVAVCATARHQPNGVSSQSYRGAFRTRLDLHTIEGPINTYNLDLTLKDAGLAEIAINGILTLYAVEWTYDGKEKKGNGKDAIFTAACHWRLPSVQSDRGMAAVLASLRVFSHLIGSEDFDDRHQNEVLSTLHILTRFPPAVRAAHILMDGKSLKSNESAALVQSIARVAEELIPQNLISNDPRRSLEGARLVLGLILHNVRRHQAPEDAGPGTAEASRSRIPYISGYHTVDLRDVKTLEVVTEPVLTNVGLVNKGVFEAFSISGPLKDNPSSYLTDRSREDSVRIRVALLYGGVALEAPYYDADALGAAIGECTAARSRSLDVKSLSCDIAYLASLCEETKLVVVAPRQLSDAKAPCLTLDRYGNLAVYTGRAACAAPGHDHAVFHPLTGAEENVDVTIVAQMLEPILLARKTDGTHVFDLFSASFRHKDSLPTELVVFCVDCSQSMNESSGFPELEEGDDDDPRCSNVDHDVVLNDEDDTDVPLEEIKSWLRGHESYEDILHIVHHYPFNRQDVVRDILEFLRTLINRELVHLATKLWRTSRWATLAFSRTSSTERQMNSLRRTLTGLNLHERALSDFLLFTAEDPSFEPKEFTWSYGDDLPCGTPSSSAQEVVELGDFCAVPQEYLCPISQVIFEDPVDTSDGFMFDRNAIERWYRVRKSSPLTGLPIEDTTLRHNEVMANQIKAWVKAEDVISSLPSTPKRTRLSTRQSGTIIDFVGPSVRFSRQIPGSARLLDLHKIAFRGMRGLYARFSLYMGGVHLPCSEENMVQKGVVGSQTITISPNYTPHGETAGVSTSQEQMCLIRVYGAHDFSEESFNYWVPLNSEITFASIIFRNWRYDIQDCAVDCDYDKSPWTGLRDGGDAVAIGTIHDSWASLSEHLWDLPRANIQEHEEIYARIRAAVKESDSDSDPESNSESDPDTIAGELYQYDRHRVLKVRLYEYESPEELEQRELQKQKVLSRMAVTKQVFSQFINRLIAYNFPTNVGLVTFGTAVSISQRVTNVIENFRQAVDSMKEEGDTALWDSLALAADHLIESGRRYPGVKKRIICLSDGQDTSSVKKVEDVCRTLIQQDIVVDSVCIGEENNSALRTVSYLTGGYKFVPNSVEEASALCELEPVLSIHERPRIYRPMAASFFSFPRTTHSSRADPVTRDEFPARKTHENLNDTFIQIGRFERTRGSKFSEQAQASTSSIRSRRLLGEIRDIANHSHPSYDVYISEVNMGFWKIVLQGPSGSAYASGAFVLYLDMGEDYPRKAPSGRFITPIFHPNVNRHGRICHSIFDRNWTVDTTNKQILDTIFGLLLVPEFTDPINTVVTLNFYWDEVAFKDEVQKHIQKHARKSRAELGRAILEGSRT</sequence>
<keyword evidence="8" id="KW-1185">Reference proteome</keyword>
<evidence type="ECO:0000259" key="4">
    <source>
        <dbReference type="PROSITE" id="PS50127"/>
    </source>
</evidence>
<feature type="domain" description="UBC core" evidence="4">
    <location>
        <begin position="1524"/>
        <end position="1670"/>
    </location>
</feature>
<dbReference type="InterPro" id="IPR000608">
    <property type="entry name" value="UBC"/>
</dbReference>
<evidence type="ECO:0000259" key="6">
    <source>
        <dbReference type="PROSITE" id="PS51698"/>
    </source>
</evidence>